<dbReference type="EMBL" id="JAGRQC010000004">
    <property type="protein sequence ID" value="MBR0553722.1"/>
    <property type="molecule type" value="Genomic_DNA"/>
</dbReference>
<dbReference type="Proteomes" id="UP000676996">
    <property type="component" value="Unassembled WGS sequence"/>
</dbReference>
<evidence type="ECO:0000256" key="1">
    <source>
        <dbReference type="SAM" id="MobiDB-lite"/>
    </source>
</evidence>
<evidence type="ECO:0000313" key="3">
    <source>
        <dbReference type="EMBL" id="MBR0553722.1"/>
    </source>
</evidence>
<keyword evidence="4" id="KW-1185">Reference proteome</keyword>
<organism evidence="3 4">
    <name type="scientific">Stakelama marina</name>
    <dbReference type="NCBI Taxonomy" id="2826939"/>
    <lineage>
        <taxon>Bacteria</taxon>
        <taxon>Pseudomonadati</taxon>
        <taxon>Pseudomonadota</taxon>
        <taxon>Alphaproteobacteria</taxon>
        <taxon>Sphingomonadales</taxon>
        <taxon>Sphingomonadaceae</taxon>
        <taxon>Stakelama</taxon>
    </lineage>
</organism>
<dbReference type="Pfam" id="PF02470">
    <property type="entry name" value="MlaD"/>
    <property type="match status" value="1"/>
</dbReference>
<dbReference type="RefSeq" id="WP_284054965.1">
    <property type="nucleotide sequence ID" value="NZ_JAGRQC010000004.1"/>
</dbReference>
<protein>
    <submittedName>
        <fullName evidence="3">MCE family protein</fullName>
    </submittedName>
</protein>
<dbReference type="PANTHER" id="PTHR36698">
    <property type="entry name" value="BLL5892 PROTEIN"/>
    <property type="match status" value="1"/>
</dbReference>
<gene>
    <name evidence="3" type="ORF">J7S20_14520</name>
</gene>
<dbReference type="PANTHER" id="PTHR36698:SF3">
    <property type="entry name" value="ABC-TYPE TRANSPORT AUXILIARY LIPOPROTEIN COMPONENT DOMAIN-CONTAINING PROTEIN"/>
    <property type="match status" value="1"/>
</dbReference>
<dbReference type="InterPro" id="IPR003399">
    <property type="entry name" value="Mce/MlaD"/>
</dbReference>
<feature type="region of interest" description="Disordered" evidence="1">
    <location>
        <begin position="281"/>
        <end position="325"/>
    </location>
</feature>
<feature type="compositionally biased region" description="Basic and acidic residues" evidence="1">
    <location>
        <begin position="281"/>
        <end position="297"/>
    </location>
</feature>
<name>A0A8T4II54_9SPHN</name>
<evidence type="ECO:0000259" key="2">
    <source>
        <dbReference type="Pfam" id="PF02470"/>
    </source>
</evidence>
<accession>A0A8T4II54</accession>
<feature type="domain" description="Mce/MlaD" evidence="2">
    <location>
        <begin position="36"/>
        <end position="113"/>
    </location>
</feature>
<evidence type="ECO:0000313" key="4">
    <source>
        <dbReference type="Proteomes" id="UP000676996"/>
    </source>
</evidence>
<proteinExistence type="predicted"/>
<reference evidence="3" key="1">
    <citation type="submission" date="2021-04" db="EMBL/GenBank/DDBJ databases">
        <title>Ouciella asimina sp. nov., isolated from the surface seawater in the hydrothermal field of Okinawa Trough.</title>
        <authorList>
            <person name="Shuang W."/>
        </authorList>
    </citation>
    <scope>NUCLEOTIDE SEQUENCE</scope>
    <source>
        <strain evidence="3">LXI357</strain>
    </source>
</reference>
<sequence>METSSNRLLVFAVVGVLLFTLVVFTLWIVSARNPDGRDYLIRFDQSVAGINKGSSVTYSGVPAGSVTSIRLDAQEPSMVLVTVRLDRNIPVLQGVKASISRSFFSGDATVTLDGATKGAPPIVQAAGQDLPEIPSKKGGLLGSGGDPMALVAKISRTVDDVSRNLDPKGQERLSRRLAAFAAGSAVWPRRAARVTDRLTGLDGRVARFGDAAAGAGLGADRLRKRLASGREKGFAGLNDRLVGARRGIEKFGDNVAAARPKIRAFDDRRRAITDRIRSVRSTTRDLQEKAEDIDRGGVRLGAPRLPDYRPRANPVTPPSVQQPNR</sequence>
<comment type="caution">
    <text evidence="3">The sequence shown here is derived from an EMBL/GenBank/DDBJ whole genome shotgun (WGS) entry which is preliminary data.</text>
</comment>
<dbReference type="AlphaFoldDB" id="A0A8T4II54"/>